<dbReference type="InterPro" id="IPR036457">
    <property type="entry name" value="PPM-type-like_dom_sf"/>
</dbReference>
<keyword evidence="8" id="KW-0464">Manganese</keyword>
<comment type="similarity">
    <text evidence="9">Belongs to the PP2C family.</text>
</comment>
<dbReference type="Pfam" id="PF00481">
    <property type="entry name" value="PP2C"/>
    <property type="match status" value="1"/>
</dbReference>
<evidence type="ECO:0000256" key="6">
    <source>
        <dbReference type="ARBA" id="ARBA00022842"/>
    </source>
</evidence>
<feature type="region of interest" description="Disordered" evidence="10">
    <location>
        <begin position="221"/>
        <end position="249"/>
    </location>
</feature>
<gene>
    <name evidence="12" type="ORF">OSTQU699_LOCUS2523</name>
</gene>
<sequence>MGSASDMGSRRVMEDAGAIVRDLMDLPLASRPGRWIVPDALTPSLAPLLDDARFGQGRSEFASAPGSDRGAGSGDAGSTGSTGSTRSTSSRVEKFACHFVGVFDGHGGPEVARQAAASLPLHVRRAFEQRLSKRRGGLLAPVSEESVALGLEAVADIVRLAFQTMDEELLGKEECKRSAAECVGSTAVVALISRSMLCVANCGDSRAVLSRGGVSYRLTRDHKPDLEDEQLSSSSAVVPHTNRTRRDLP</sequence>
<dbReference type="PROSITE" id="PS01032">
    <property type="entry name" value="PPM_1"/>
    <property type="match status" value="1"/>
</dbReference>
<dbReference type="InterPro" id="IPR001932">
    <property type="entry name" value="PPM-type_phosphatase-like_dom"/>
</dbReference>
<keyword evidence="7 9" id="KW-0904">Protein phosphatase</keyword>
<dbReference type="InterPro" id="IPR015655">
    <property type="entry name" value="PP2C"/>
</dbReference>
<keyword evidence="13" id="KW-1185">Reference proteome</keyword>
<accession>A0A8S1IU22</accession>
<evidence type="ECO:0000256" key="5">
    <source>
        <dbReference type="ARBA" id="ARBA00022801"/>
    </source>
</evidence>
<evidence type="ECO:0000256" key="7">
    <source>
        <dbReference type="ARBA" id="ARBA00022912"/>
    </source>
</evidence>
<evidence type="ECO:0000256" key="4">
    <source>
        <dbReference type="ARBA" id="ARBA00022723"/>
    </source>
</evidence>
<dbReference type="AlphaFoldDB" id="A0A8S1IU22"/>
<keyword evidence="4" id="KW-0479">Metal-binding</keyword>
<keyword evidence="5 9" id="KW-0378">Hydrolase</keyword>
<evidence type="ECO:0000313" key="13">
    <source>
        <dbReference type="Proteomes" id="UP000708148"/>
    </source>
</evidence>
<comment type="cofactor">
    <cofactor evidence="1">
        <name>Mn(2+)</name>
        <dbReference type="ChEBI" id="CHEBI:29035"/>
    </cofactor>
</comment>
<evidence type="ECO:0000256" key="10">
    <source>
        <dbReference type="SAM" id="MobiDB-lite"/>
    </source>
</evidence>
<name>A0A8S1IU22_9CHLO</name>
<evidence type="ECO:0000256" key="8">
    <source>
        <dbReference type="ARBA" id="ARBA00023211"/>
    </source>
</evidence>
<comment type="caution">
    <text evidence="12">The sequence shown here is derived from an EMBL/GenBank/DDBJ whole genome shotgun (WGS) entry which is preliminary data.</text>
</comment>
<dbReference type="GO" id="GO:0046872">
    <property type="term" value="F:metal ion binding"/>
    <property type="evidence" value="ECO:0007669"/>
    <property type="project" value="UniProtKB-KW"/>
</dbReference>
<organism evidence="12 13">
    <name type="scientific">Ostreobium quekettii</name>
    <dbReference type="NCBI Taxonomy" id="121088"/>
    <lineage>
        <taxon>Eukaryota</taxon>
        <taxon>Viridiplantae</taxon>
        <taxon>Chlorophyta</taxon>
        <taxon>core chlorophytes</taxon>
        <taxon>Ulvophyceae</taxon>
        <taxon>TCBD clade</taxon>
        <taxon>Bryopsidales</taxon>
        <taxon>Ostreobineae</taxon>
        <taxon>Ostreobiaceae</taxon>
        <taxon>Ostreobium</taxon>
    </lineage>
</organism>
<evidence type="ECO:0000256" key="2">
    <source>
        <dbReference type="ARBA" id="ARBA00001946"/>
    </source>
</evidence>
<evidence type="ECO:0000259" key="11">
    <source>
        <dbReference type="PROSITE" id="PS51746"/>
    </source>
</evidence>
<feature type="region of interest" description="Disordered" evidence="10">
    <location>
        <begin position="58"/>
        <end position="89"/>
    </location>
</feature>
<feature type="compositionally biased region" description="Low complexity" evidence="10">
    <location>
        <begin position="78"/>
        <end position="89"/>
    </location>
</feature>
<dbReference type="PANTHER" id="PTHR47992">
    <property type="entry name" value="PROTEIN PHOSPHATASE"/>
    <property type="match status" value="1"/>
</dbReference>
<dbReference type="SUPFAM" id="SSF81606">
    <property type="entry name" value="PP2C-like"/>
    <property type="match status" value="1"/>
</dbReference>
<feature type="domain" description="PPM-type phosphatase" evidence="11">
    <location>
        <begin position="1"/>
        <end position="249"/>
    </location>
</feature>
<dbReference type="OrthoDB" id="10264738at2759"/>
<reference evidence="12" key="1">
    <citation type="submission" date="2020-12" db="EMBL/GenBank/DDBJ databases">
        <authorList>
            <person name="Iha C."/>
        </authorList>
    </citation>
    <scope>NUCLEOTIDE SEQUENCE</scope>
</reference>
<evidence type="ECO:0000256" key="9">
    <source>
        <dbReference type="RuleBase" id="RU003465"/>
    </source>
</evidence>
<dbReference type="Proteomes" id="UP000708148">
    <property type="component" value="Unassembled WGS sequence"/>
</dbReference>
<keyword evidence="6" id="KW-0460">Magnesium</keyword>
<dbReference type="SMART" id="SM00332">
    <property type="entry name" value="PP2Cc"/>
    <property type="match status" value="1"/>
</dbReference>
<dbReference type="Gene3D" id="3.60.40.10">
    <property type="entry name" value="PPM-type phosphatase domain"/>
    <property type="match status" value="1"/>
</dbReference>
<comment type="cofactor">
    <cofactor evidence="2">
        <name>Mg(2+)</name>
        <dbReference type="ChEBI" id="CHEBI:18420"/>
    </cofactor>
</comment>
<dbReference type="GO" id="GO:0004722">
    <property type="term" value="F:protein serine/threonine phosphatase activity"/>
    <property type="evidence" value="ECO:0007669"/>
    <property type="project" value="UniProtKB-EC"/>
</dbReference>
<dbReference type="InterPro" id="IPR000222">
    <property type="entry name" value="PP2C_BS"/>
</dbReference>
<dbReference type="EMBL" id="CAJHUC010000616">
    <property type="protein sequence ID" value="CAD7697162.1"/>
    <property type="molecule type" value="Genomic_DNA"/>
</dbReference>
<protein>
    <recommendedName>
        <fullName evidence="3">protein-serine/threonine phosphatase</fullName>
        <ecNumber evidence="3">3.1.3.16</ecNumber>
    </recommendedName>
</protein>
<proteinExistence type="inferred from homology"/>
<dbReference type="CDD" id="cd00143">
    <property type="entry name" value="PP2Cc"/>
    <property type="match status" value="1"/>
</dbReference>
<evidence type="ECO:0000313" key="12">
    <source>
        <dbReference type="EMBL" id="CAD7697162.1"/>
    </source>
</evidence>
<evidence type="ECO:0000256" key="3">
    <source>
        <dbReference type="ARBA" id="ARBA00013081"/>
    </source>
</evidence>
<dbReference type="EC" id="3.1.3.16" evidence="3"/>
<evidence type="ECO:0000256" key="1">
    <source>
        <dbReference type="ARBA" id="ARBA00001936"/>
    </source>
</evidence>
<dbReference type="PROSITE" id="PS51746">
    <property type="entry name" value="PPM_2"/>
    <property type="match status" value="1"/>
</dbReference>